<protein>
    <recommendedName>
        <fullName evidence="2">RING-type domain-containing protein</fullName>
    </recommendedName>
</protein>
<name>A0A6C0KNS3_9ZZZZ</name>
<evidence type="ECO:0008006" key="2">
    <source>
        <dbReference type="Google" id="ProtNLM"/>
    </source>
</evidence>
<sequence length="68" mass="8167">MGNYLSFYKKYEDKNCYLCKEKIKIDELVKCVRCEILLHCKCEEENRKEKTYCMCPSCHRIGSLGIKY</sequence>
<evidence type="ECO:0000313" key="1">
    <source>
        <dbReference type="EMBL" id="QHU19279.1"/>
    </source>
</evidence>
<dbReference type="AlphaFoldDB" id="A0A6C0KNS3"/>
<dbReference type="EMBL" id="MN740946">
    <property type="protein sequence ID" value="QHU19279.1"/>
    <property type="molecule type" value="Genomic_DNA"/>
</dbReference>
<proteinExistence type="predicted"/>
<reference evidence="1" key="1">
    <citation type="journal article" date="2020" name="Nature">
        <title>Giant virus diversity and host interactions through global metagenomics.</title>
        <authorList>
            <person name="Schulz F."/>
            <person name="Roux S."/>
            <person name="Paez-Espino D."/>
            <person name="Jungbluth S."/>
            <person name="Walsh D.A."/>
            <person name="Denef V.J."/>
            <person name="McMahon K.D."/>
            <person name="Konstantinidis K.T."/>
            <person name="Eloe-Fadrosh E.A."/>
            <person name="Kyrpides N.C."/>
            <person name="Woyke T."/>
        </authorList>
    </citation>
    <scope>NUCLEOTIDE SEQUENCE</scope>
    <source>
        <strain evidence="1">GVMAG-S-3300013014-104</strain>
    </source>
</reference>
<dbReference type="SUPFAM" id="SSF57903">
    <property type="entry name" value="FYVE/PHD zinc finger"/>
    <property type="match status" value="1"/>
</dbReference>
<organism evidence="1">
    <name type="scientific">viral metagenome</name>
    <dbReference type="NCBI Taxonomy" id="1070528"/>
    <lineage>
        <taxon>unclassified sequences</taxon>
        <taxon>metagenomes</taxon>
        <taxon>organismal metagenomes</taxon>
    </lineage>
</organism>
<dbReference type="InterPro" id="IPR011011">
    <property type="entry name" value="Znf_FYVE_PHD"/>
</dbReference>
<accession>A0A6C0KNS3</accession>